<dbReference type="AlphaFoldDB" id="A0A8I0T4I1"/>
<dbReference type="EMBL" id="AQHF01000026">
    <property type="protein sequence ID" value="MBE0347446.1"/>
    <property type="molecule type" value="Genomic_DNA"/>
</dbReference>
<dbReference type="Proteomes" id="UP000660708">
    <property type="component" value="Unassembled WGS sequence"/>
</dbReference>
<organism evidence="1 2">
    <name type="scientific">Pseudoalteromonas peptidolytica F12-50-A1</name>
    <dbReference type="NCBI Taxonomy" id="1315280"/>
    <lineage>
        <taxon>Bacteria</taxon>
        <taxon>Pseudomonadati</taxon>
        <taxon>Pseudomonadota</taxon>
        <taxon>Gammaproteobacteria</taxon>
        <taxon>Alteromonadales</taxon>
        <taxon>Pseudoalteromonadaceae</taxon>
        <taxon>Pseudoalteromonas</taxon>
    </lineage>
</organism>
<sequence>MTNDNILIFSIALNGYQIRYRRHLASQRRYAERMGYDYTVITKPWVTNLGAECCWLKLYLLRSALSAGYDYVLFVDADAYIQDSCPNLSSVIKPDKFLFMANGYSGRLNSGVMLMKACPEALLWLDSIINAITEPVVDIESVGWGENGHVIHFAKNCDGLELLNEKWNNTKSPQCSDYIRHYNYGPMKNSVVDRLFHKLIFKLSKLLLHCNLNNKSEMPLKLKTVKERIPILFHRVISEYKHFS</sequence>
<dbReference type="SUPFAM" id="SSF53448">
    <property type="entry name" value="Nucleotide-diphospho-sugar transferases"/>
    <property type="match status" value="1"/>
</dbReference>
<comment type="caution">
    <text evidence="1">The sequence shown here is derived from an EMBL/GenBank/DDBJ whole genome shotgun (WGS) entry which is preliminary data.</text>
</comment>
<dbReference type="RefSeq" id="WP_147388775.1">
    <property type="nucleotide sequence ID" value="NZ_AQHF01000026.1"/>
</dbReference>
<reference evidence="1 2" key="1">
    <citation type="submission" date="2015-06" db="EMBL/GenBank/DDBJ databases">
        <title>Genome sequence of Pseudoalteromonas peptidolytica.</title>
        <authorList>
            <person name="Xie B.-B."/>
            <person name="Rong J.-C."/>
            <person name="Qin Q.-L."/>
            <person name="Zhang Y.-Z."/>
        </authorList>
    </citation>
    <scope>NUCLEOTIDE SEQUENCE [LARGE SCALE GENOMIC DNA]</scope>
    <source>
        <strain evidence="1 2">F12-50-A1</strain>
    </source>
</reference>
<accession>A0A8I0T4I1</accession>
<keyword evidence="2" id="KW-1185">Reference proteome</keyword>
<evidence type="ECO:0000313" key="1">
    <source>
        <dbReference type="EMBL" id="MBE0347446.1"/>
    </source>
</evidence>
<dbReference type="InterPro" id="IPR029044">
    <property type="entry name" value="Nucleotide-diphossugar_trans"/>
</dbReference>
<proteinExistence type="predicted"/>
<dbReference type="Gene3D" id="3.90.550.10">
    <property type="entry name" value="Spore Coat Polysaccharide Biosynthesis Protein SpsA, Chain A"/>
    <property type="match status" value="1"/>
</dbReference>
<protein>
    <recommendedName>
        <fullName evidence="3">Nucleotide-diphospho-sugar transferase domain-containing protein</fullName>
    </recommendedName>
</protein>
<evidence type="ECO:0000313" key="2">
    <source>
        <dbReference type="Proteomes" id="UP000660708"/>
    </source>
</evidence>
<gene>
    <name evidence="1" type="ORF">PPEP_a1905</name>
</gene>
<evidence type="ECO:0008006" key="3">
    <source>
        <dbReference type="Google" id="ProtNLM"/>
    </source>
</evidence>
<name>A0A8I0T4I1_9GAMM</name>